<accession>A0A259TWH5</accession>
<keyword evidence="1" id="KW-0547">Nucleotide-binding</keyword>
<dbReference type="PIRSF" id="PIRSF037354">
    <property type="entry name" value="Txn_actvtr_RtcR"/>
    <property type="match status" value="1"/>
</dbReference>
<dbReference type="EMBL" id="MQWB01000001">
    <property type="protein sequence ID" value="OZC02132.1"/>
    <property type="molecule type" value="Genomic_DNA"/>
</dbReference>
<protein>
    <submittedName>
        <fullName evidence="4">Transcriptional regulator</fullName>
    </submittedName>
</protein>
<dbReference type="SUPFAM" id="SSF52540">
    <property type="entry name" value="P-loop containing nucleoside triphosphate hydrolases"/>
    <property type="match status" value="1"/>
</dbReference>
<dbReference type="PANTHER" id="PTHR32071:SF14">
    <property type="entry name" value="TRANSCRIPTIONAL REGULATORY PROTEIN RTCR"/>
    <property type="match status" value="1"/>
</dbReference>
<dbReference type="AlphaFoldDB" id="A0A259TWH5"/>
<evidence type="ECO:0000313" key="4">
    <source>
        <dbReference type="EMBL" id="OZC02132.1"/>
    </source>
</evidence>
<dbReference type="FunCoup" id="A0A259TWH5">
    <property type="interactions" value="6"/>
</dbReference>
<dbReference type="Pfam" id="PF06956">
    <property type="entry name" value="RtcR"/>
    <property type="match status" value="1"/>
</dbReference>
<evidence type="ECO:0000259" key="3">
    <source>
        <dbReference type="PROSITE" id="PS50045"/>
    </source>
</evidence>
<evidence type="ECO:0000256" key="1">
    <source>
        <dbReference type="ARBA" id="ARBA00022741"/>
    </source>
</evidence>
<dbReference type="InParanoid" id="A0A259TWH5"/>
<proteinExistence type="predicted"/>
<dbReference type="Proteomes" id="UP000216446">
    <property type="component" value="Unassembled WGS sequence"/>
</dbReference>
<feature type="domain" description="Sigma-54 factor interaction" evidence="3">
    <location>
        <begin position="184"/>
        <end position="422"/>
    </location>
</feature>
<keyword evidence="5" id="KW-1185">Reference proteome</keyword>
<dbReference type="PANTHER" id="PTHR32071">
    <property type="entry name" value="TRANSCRIPTIONAL REGULATORY PROTEIN"/>
    <property type="match status" value="1"/>
</dbReference>
<reference evidence="4 5" key="1">
    <citation type="submission" date="2016-11" db="EMBL/GenBank/DDBJ databases">
        <title>Study of marine rhodopsin-containing bacteria.</title>
        <authorList>
            <person name="Yoshizawa S."/>
            <person name="Kumagai Y."/>
            <person name="Kogure K."/>
        </authorList>
    </citation>
    <scope>NUCLEOTIDE SEQUENCE [LARGE SCALE GENOMIC DNA]</scope>
    <source>
        <strain evidence="4 5">SG-29</strain>
    </source>
</reference>
<sequence length="530" mass="59322">MKPTVAFGLLGATLDRASRDARRWEKWRPSVALCQQPDLIIDRYELLHQPRYTALAEQVVEDIALVSPETEVRLHSFEMEDAWDFEEVYATLYDIARGFSFDVEAEDYLVHLTTGTHVAQICFFLLTEARYFPARIVQTSPDYQRGDPAGTVRLIDLDLSRYDRIAAREAQHQADTRSYLKSGIETRNEAFNALIDEIERVAIGSKSPILLNGPTGAGKSRLARKIFELKRARTQIAGDFVEVNCATLRGDTAASALFGHVKGAFTGAVKERGGLLREADGGILFLDEIGELGLDEQAMLLRALEEKAFLPVGADRERKSDFQLIAGTNKDLHDGVADGSFRDDLLARINLWTFELPGLADRREDLAPNLDFELADFARAHGRQVRFSTEARGRFLRFAESPDAPWTANFRDLNAAVTRMATLASGGRITDTEVDGEIARLRRHWRGADRLEGDALLAEVMDAEAVAALDRFDRVQLADVIRVCRQSRTLSDAGRTLFAQSRQRRASTNDSDRLRKYLAKFGLAWADVQA</sequence>
<dbReference type="RefSeq" id="WP_094546058.1">
    <property type="nucleotide sequence ID" value="NZ_MQWB01000001.1"/>
</dbReference>
<dbReference type="GO" id="GO:0005524">
    <property type="term" value="F:ATP binding"/>
    <property type="evidence" value="ECO:0007669"/>
    <property type="project" value="UniProtKB-KW"/>
</dbReference>
<dbReference type="NCBIfam" id="NF038308">
    <property type="entry name" value="RNA_repair_RtcR"/>
    <property type="match status" value="1"/>
</dbReference>
<evidence type="ECO:0000313" key="5">
    <source>
        <dbReference type="Proteomes" id="UP000216446"/>
    </source>
</evidence>
<dbReference type="PROSITE" id="PS00676">
    <property type="entry name" value="SIGMA54_INTERACT_2"/>
    <property type="match status" value="1"/>
</dbReference>
<dbReference type="Gene3D" id="1.10.8.60">
    <property type="match status" value="1"/>
</dbReference>
<dbReference type="InterPro" id="IPR025943">
    <property type="entry name" value="Sigma_54_int_dom_ATP-bd_2"/>
</dbReference>
<evidence type="ECO:0000256" key="2">
    <source>
        <dbReference type="ARBA" id="ARBA00022840"/>
    </source>
</evidence>
<dbReference type="InterPro" id="IPR027417">
    <property type="entry name" value="P-loop_NTPase"/>
</dbReference>
<comment type="caution">
    <text evidence="4">The sequence shown here is derived from an EMBL/GenBank/DDBJ whole genome shotgun (WGS) entry which is preliminary data.</text>
</comment>
<dbReference type="Gene3D" id="3.40.50.300">
    <property type="entry name" value="P-loop containing nucleotide triphosphate hydrolases"/>
    <property type="match status" value="1"/>
</dbReference>
<organism evidence="4 5">
    <name type="scientific">Rubricoccus marinus</name>
    <dbReference type="NCBI Taxonomy" id="716817"/>
    <lineage>
        <taxon>Bacteria</taxon>
        <taxon>Pseudomonadati</taxon>
        <taxon>Rhodothermota</taxon>
        <taxon>Rhodothermia</taxon>
        <taxon>Rhodothermales</taxon>
        <taxon>Rubricoccaceae</taxon>
        <taxon>Rubricoccus</taxon>
    </lineage>
</organism>
<dbReference type="OrthoDB" id="9767722at2"/>
<name>A0A259TWH5_9BACT</name>
<dbReference type="InterPro" id="IPR002078">
    <property type="entry name" value="Sigma_54_int"/>
</dbReference>
<dbReference type="SMART" id="SM00382">
    <property type="entry name" value="AAA"/>
    <property type="match status" value="1"/>
</dbReference>
<dbReference type="CDD" id="cd00009">
    <property type="entry name" value="AAA"/>
    <property type="match status" value="1"/>
</dbReference>
<dbReference type="GO" id="GO:0003700">
    <property type="term" value="F:DNA-binding transcription factor activity"/>
    <property type="evidence" value="ECO:0007669"/>
    <property type="project" value="InterPro"/>
</dbReference>
<keyword evidence="2" id="KW-0067">ATP-binding</keyword>
<dbReference type="PROSITE" id="PS50045">
    <property type="entry name" value="SIGMA54_INTERACT_4"/>
    <property type="match status" value="1"/>
</dbReference>
<dbReference type="InterPro" id="IPR009715">
    <property type="entry name" value="RtcR"/>
</dbReference>
<dbReference type="InterPro" id="IPR003593">
    <property type="entry name" value="AAA+_ATPase"/>
</dbReference>
<dbReference type="InterPro" id="IPR017183">
    <property type="entry name" value="Sigma54_dep_tscrpt_act_RtcR"/>
</dbReference>
<gene>
    <name evidence="4" type="ORF">BSZ36_03505</name>
</gene>
<dbReference type="Pfam" id="PF00158">
    <property type="entry name" value="Sigma54_activat"/>
    <property type="match status" value="1"/>
</dbReference>